<dbReference type="Gene3D" id="3.30.160.60">
    <property type="entry name" value="Classic Zinc Finger"/>
    <property type="match status" value="1"/>
</dbReference>
<evidence type="ECO:0000256" key="3">
    <source>
        <dbReference type="ARBA" id="ARBA00022771"/>
    </source>
</evidence>
<evidence type="ECO:0000256" key="4">
    <source>
        <dbReference type="ARBA" id="ARBA00022833"/>
    </source>
</evidence>
<dbReference type="SUPFAM" id="SSF57667">
    <property type="entry name" value="beta-beta-alpha zinc fingers"/>
    <property type="match status" value="1"/>
</dbReference>
<evidence type="ECO:0000256" key="6">
    <source>
        <dbReference type="PROSITE-ProRule" id="PRU00042"/>
    </source>
</evidence>
<dbReference type="STRING" id="72664.V4L9R9"/>
<dbReference type="PROSITE" id="PS00028">
    <property type="entry name" value="ZINC_FINGER_C2H2_1"/>
    <property type="match status" value="1"/>
</dbReference>
<dbReference type="InterPro" id="IPR036236">
    <property type="entry name" value="Znf_C2H2_sf"/>
</dbReference>
<dbReference type="GO" id="GO:0005634">
    <property type="term" value="C:nucleus"/>
    <property type="evidence" value="ECO:0007669"/>
    <property type="project" value="UniProtKB-SubCell"/>
</dbReference>
<evidence type="ECO:0000259" key="8">
    <source>
        <dbReference type="PROSITE" id="PS50157"/>
    </source>
</evidence>
<dbReference type="PROSITE" id="PS50157">
    <property type="entry name" value="ZINC_FINGER_C2H2_2"/>
    <property type="match status" value="1"/>
</dbReference>
<dbReference type="InterPro" id="IPR013087">
    <property type="entry name" value="Znf_C2H2_type"/>
</dbReference>
<dbReference type="OrthoDB" id="1106606at2759"/>
<gene>
    <name evidence="9" type="ORF">EUTSA_v10015305mg</name>
</gene>
<keyword evidence="2" id="KW-0479">Metal-binding</keyword>
<dbReference type="PANTHER" id="PTHR47287">
    <property type="entry name" value="C2H2 AND C2HC ZINC FINGERS SUPERFAMILY PROTEIN"/>
    <property type="match status" value="1"/>
</dbReference>
<accession>V4L9R9</accession>
<dbReference type="KEGG" id="eus:EUTSA_v10015305mg"/>
<dbReference type="GO" id="GO:0009788">
    <property type="term" value="P:negative regulation of abscisic acid-activated signaling pathway"/>
    <property type="evidence" value="ECO:0007669"/>
    <property type="project" value="InterPro"/>
</dbReference>
<keyword evidence="4" id="KW-0862">Zinc</keyword>
<evidence type="ECO:0000256" key="1">
    <source>
        <dbReference type="ARBA" id="ARBA00004123"/>
    </source>
</evidence>
<dbReference type="GO" id="GO:0008270">
    <property type="term" value="F:zinc ion binding"/>
    <property type="evidence" value="ECO:0007669"/>
    <property type="project" value="UniProtKB-KW"/>
</dbReference>
<keyword evidence="10" id="KW-1185">Reference proteome</keyword>
<evidence type="ECO:0000313" key="10">
    <source>
        <dbReference type="Proteomes" id="UP000030689"/>
    </source>
</evidence>
<feature type="compositionally biased region" description="Acidic residues" evidence="7">
    <location>
        <begin position="173"/>
        <end position="182"/>
    </location>
</feature>
<evidence type="ECO:0000256" key="2">
    <source>
        <dbReference type="ARBA" id="ARBA00022723"/>
    </source>
</evidence>
<comment type="subcellular location">
    <subcellularLocation>
        <location evidence="1">Nucleus</location>
    </subcellularLocation>
</comment>
<dbReference type="EMBL" id="KI517464">
    <property type="protein sequence ID" value="ESQ40424.1"/>
    <property type="molecule type" value="Genomic_DNA"/>
</dbReference>
<feature type="compositionally biased region" description="Low complexity" evidence="7">
    <location>
        <begin position="1"/>
        <end position="17"/>
    </location>
</feature>
<feature type="region of interest" description="Disordered" evidence="7">
    <location>
        <begin position="154"/>
        <end position="182"/>
    </location>
</feature>
<dbReference type="InterPro" id="IPR044246">
    <property type="entry name" value="ZFP3-like"/>
</dbReference>
<sequence length="182" mass="20140">MSSWDSRSASDVSDDGSATFKCKYCPRSYPKTQALSGHQNAHRREREITERQQRAILAHVNQPDPNPYPNPYVFPIHNALTPGFEQPLCNVNKPDSLAVGYNQRTRSSSSDHARLQIHTSQGLDRGWTITENPYQPLLSAPSPVSLDLCLGVGSSSQAQTRPKEPNDALAANQEDDDLSLKL</sequence>
<evidence type="ECO:0000256" key="5">
    <source>
        <dbReference type="ARBA" id="ARBA00023242"/>
    </source>
</evidence>
<reference evidence="9 10" key="1">
    <citation type="journal article" date="2013" name="Front. Plant Sci.">
        <title>The Reference Genome of the Halophytic Plant Eutrema salsugineum.</title>
        <authorList>
            <person name="Yang R."/>
            <person name="Jarvis D.E."/>
            <person name="Chen H."/>
            <person name="Beilstein M.A."/>
            <person name="Grimwood J."/>
            <person name="Jenkins J."/>
            <person name="Shu S."/>
            <person name="Prochnik S."/>
            <person name="Xin M."/>
            <person name="Ma C."/>
            <person name="Schmutz J."/>
            <person name="Wing R.A."/>
            <person name="Mitchell-Olds T."/>
            <person name="Schumaker K.S."/>
            <person name="Wang X."/>
        </authorList>
    </citation>
    <scope>NUCLEOTIDE SEQUENCE [LARGE SCALE GENOMIC DNA]</scope>
</reference>
<dbReference type="Gramene" id="ESQ40424">
    <property type="protein sequence ID" value="ESQ40424"/>
    <property type="gene ID" value="EUTSA_v10015305mg"/>
</dbReference>
<feature type="region of interest" description="Disordered" evidence="7">
    <location>
        <begin position="1"/>
        <end position="20"/>
    </location>
</feature>
<dbReference type="OMA" id="FEQPRYI"/>
<keyword evidence="3 6" id="KW-0863">Zinc-finger</keyword>
<evidence type="ECO:0000313" key="9">
    <source>
        <dbReference type="EMBL" id="ESQ40424.1"/>
    </source>
</evidence>
<evidence type="ECO:0000256" key="7">
    <source>
        <dbReference type="SAM" id="MobiDB-lite"/>
    </source>
</evidence>
<keyword evidence="5" id="KW-0539">Nucleus</keyword>
<proteinExistence type="predicted"/>
<dbReference type="PANTHER" id="PTHR47287:SF15">
    <property type="entry name" value="ZINC FINGER PROTEIN 3-LIKE"/>
    <property type="match status" value="1"/>
</dbReference>
<name>V4L9R9_EUTSA</name>
<organism evidence="9 10">
    <name type="scientific">Eutrema salsugineum</name>
    <name type="common">Saltwater cress</name>
    <name type="synonym">Sisymbrium salsugineum</name>
    <dbReference type="NCBI Taxonomy" id="72664"/>
    <lineage>
        <taxon>Eukaryota</taxon>
        <taxon>Viridiplantae</taxon>
        <taxon>Streptophyta</taxon>
        <taxon>Embryophyta</taxon>
        <taxon>Tracheophyta</taxon>
        <taxon>Spermatophyta</taxon>
        <taxon>Magnoliopsida</taxon>
        <taxon>eudicotyledons</taxon>
        <taxon>Gunneridae</taxon>
        <taxon>Pentapetalae</taxon>
        <taxon>rosids</taxon>
        <taxon>malvids</taxon>
        <taxon>Brassicales</taxon>
        <taxon>Brassicaceae</taxon>
        <taxon>Eutremeae</taxon>
        <taxon>Eutrema</taxon>
    </lineage>
</organism>
<dbReference type="AlphaFoldDB" id="V4L9R9"/>
<dbReference type="Proteomes" id="UP000030689">
    <property type="component" value="Unassembled WGS sequence"/>
</dbReference>
<protein>
    <recommendedName>
        <fullName evidence="8">C2H2-type domain-containing protein</fullName>
    </recommendedName>
</protein>
<feature type="domain" description="C2H2-type" evidence="8">
    <location>
        <begin position="20"/>
        <end position="47"/>
    </location>
</feature>